<feature type="compositionally biased region" description="Basic and acidic residues" evidence="1">
    <location>
        <begin position="268"/>
        <end position="290"/>
    </location>
</feature>
<feature type="compositionally biased region" description="Polar residues" evidence="1">
    <location>
        <begin position="897"/>
        <end position="913"/>
    </location>
</feature>
<proteinExistence type="predicted"/>
<dbReference type="AlphaFoldDB" id="F0WRU4"/>
<feature type="region of interest" description="Disordered" evidence="1">
    <location>
        <begin position="261"/>
        <end position="290"/>
    </location>
</feature>
<dbReference type="SUPFAM" id="SSF49879">
    <property type="entry name" value="SMAD/FHA domain"/>
    <property type="match status" value="3"/>
</dbReference>
<dbReference type="InterPro" id="IPR000595">
    <property type="entry name" value="cNMP-bd_dom"/>
</dbReference>
<evidence type="ECO:0000313" key="4">
    <source>
        <dbReference type="EMBL" id="CCA24060.1"/>
    </source>
</evidence>
<dbReference type="CDD" id="cd00038">
    <property type="entry name" value="CAP_ED"/>
    <property type="match status" value="1"/>
</dbReference>
<dbReference type="PROSITE" id="PS50006">
    <property type="entry name" value="FHA_DOMAIN"/>
    <property type="match status" value="1"/>
</dbReference>
<dbReference type="SUPFAM" id="SSF51206">
    <property type="entry name" value="cAMP-binding domain-like"/>
    <property type="match status" value="2"/>
</dbReference>
<accession>F0WRU4</accession>
<dbReference type="HOGENOM" id="CLU_010685_0_0_1"/>
<dbReference type="Pfam" id="PF00498">
    <property type="entry name" value="FHA"/>
    <property type="match status" value="3"/>
</dbReference>
<feature type="region of interest" description="Disordered" evidence="1">
    <location>
        <begin position="896"/>
        <end position="920"/>
    </location>
</feature>
<evidence type="ECO:0000256" key="1">
    <source>
        <dbReference type="SAM" id="MobiDB-lite"/>
    </source>
</evidence>
<protein>
    <submittedName>
        <fullName evidence="4">Uncharacterized protein AlNc14C220G9089</fullName>
    </submittedName>
</protein>
<feature type="domain" description="FHA" evidence="2">
    <location>
        <begin position="1011"/>
        <end position="1061"/>
    </location>
</feature>
<dbReference type="PANTHER" id="PTHR46210">
    <property type="entry name" value="FHA DOMAIN-CONTAINING PROTEIN"/>
    <property type="match status" value="1"/>
</dbReference>
<dbReference type="Gene3D" id="2.60.120.10">
    <property type="entry name" value="Jelly Rolls"/>
    <property type="match status" value="1"/>
</dbReference>
<reference evidence="4" key="1">
    <citation type="journal article" date="2011" name="PLoS Biol.">
        <title>Gene gain and loss during evolution of obligate parasitism in the white rust pathogen of Arabidopsis thaliana.</title>
        <authorList>
            <person name="Kemen E."/>
            <person name="Gardiner A."/>
            <person name="Schultz-Larsen T."/>
            <person name="Kemen A.C."/>
            <person name="Balmuth A.L."/>
            <person name="Robert-Seilaniantz A."/>
            <person name="Bailey K."/>
            <person name="Holub E."/>
            <person name="Studholme D.J."/>
            <person name="Maclean D."/>
            <person name="Jones J.D."/>
        </authorList>
    </citation>
    <scope>NUCLEOTIDE SEQUENCE</scope>
</reference>
<dbReference type="EMBL" id="FR824265">
    <property type="protein sequence ID" value="CCA24060.1"/>
    <property type="molecule type" value="Genomic_DNA"/>
</dbReference>
<dbReference type="PROSITE" id="PS50042">
    <property type="entry name" value="CNMP_BINDING_3"/>
    <property type="match status" value="1"/>
</dbReference>
<dbReference type="PANTHER" id="PTHR46210:SF1">
    <property type="entry name" value="FHA DOMAIN-CONTAINING PROTEIN"/>
    <property type="match status" value="1"/>
</dbReference>
<organism evidence="4">
    <name type="scientific">Albugo laibachii Nc14</name>
    <dbReference type="NCBI Taxonomy" id="890382"/>
    <lineage>
        <taxon>Eukaryota</taxon>
        <taxon>Sar</taxon>
        <taxon>Stramenopiles</taxon>
        <taxon>Oomycota</taxon>
        <taxon>Peronosporomycetes</taxon>
        <taxon>Albuginales</taxon>
        <taxon>Albuginaceae</taxon>
        <taxon>Albugo</taxon>
    </lineage>
</organism>
<dbReference type="InterPro" id="IPR014710">
    <property type="entry name" value="RmlC-like_jellyroll"/>
</dbReference>
<reference evidence="4" key="2">
    <citation type="submission" date="2011-02" db="EMBL/GenBank/DDBJ databases">
        <authorList>
            <person name="MacLean D."/>
        </authorList>
    </citation>
    <scope>NUCLEOTIDE SEQUENCE</scope>
</reference>
<evidence type="ECO:0000259" key="2">
    <source>
        <dbReference type="PROSITE" id="PS50006"/>
    </source>
</evidence>
<feature type="domain" description="Cyclic nucleotide-binding" evidence="3">
    <location>
        <begin position="614"/>
        <end position="734"/>
    </location>
</feature>
<dbReference type="Pfam" id="PF00027">
    <property type="entry name" value="cNMP_binding"/>
    <property type="match status" value="1"/>
</dbReference>
<dbReference type="InterPro" id="IPR000253">
    <property type="entry name" value="FHA_dom"/>
</dbReference>
<dbReference type="SMART" id="SM00100">
    <property type="entry name" value="cNMP"/>
    <property type="match status" value="1"/>
</dbReference>
<dbReference type="Gene3D" id="2.60.200.20">
    <property type="match status" value="3"/>
</dbReference>
<sequence length="1097" mass="124558">MESLHSKQSVDFDAANSIGRVRAHINTSPRNRWTELWHRRHVIKPEIPICDRESEKIDVVYISRPADYDLFLRHYRLNAFENIGRIPTSLHKLIGSDVKLKALSENLRSGPLRSHLVRRDSEKTSREVQFNRMLEYVQKFTPTKSFRAKGELCLLQHKSDMKSDAKDAKKVWELSDGYIGRENGDNVVVPTNEVSMDLQHARIILSGDDYLIEDNDSITGTYLCLSTHHRQYPQRYGYRLSNRNVVYIGCNTRILIRKTKSTDSTTQEVDKVDDRRQSKADVKPKRDGKRVHFADSPSVLFNSEEDHHQRWSKVSKAFKSNAGDSQQQILDDACGSILGSIYRRNIHSGAHCQERTKSKLYASTSLSGEEEVWYSLDGKDIYTIGSDRTCDIKVLGTGVRAVHARIINDGYHFVLQDLSLEERNPAIRTRVRLTQPTKIACGDLILLGDCIMAVALASSVFDPTYSDFQEIGLRCHVLRPSKRKARQKQKYLPVVYRHSQATPLVVGRGSTCSGKLRTTFINLMQFNLYLDNGICYLIPHCAGLNQGLYFLIGRAGYLHDHDECVQYTSKPLKLEGHVVIRCGSSELEVSHIKSGSTKQAKQELRENAKALQKLFWLQQFEQQQELFQNIGIKSQRIELEPGDCVYDAGDTATFFFVLLEGEISLTFSPPDPSAESISVRDSELYKLKDPLVERLGAGSYFGEVCLTRKHSTYAESAHALTKSLVLVIDGGDFRGFFSPYMDIIHAQLAYEKYRDLLVAWRLSVPCFTNLSYDEMRMLATKVERYTFQKDQFLVQEGEFQSPKNAHGILSLYRGKADAHAENSLESFDGEILQFAKDWIPNECVISLPDEPVKAQYYNVIARSDQVESFFLHASELVSIFPSFDVARKKILHMSHKASCNTKSPEQPVNTGKSSELRRRSSVAQLHHSRTHWSSQAMSTALSSRSFSRLDHATLEDDQSSNQKWRRKKRNRALLEQTIADVEQNPDLSNAVVLYVLSGANRGDIHVIRNIGTIGCSHSQCDIQLNDCNVSESQALIEHRDGSYWLYDTQSEWGTYVRLEEAQQFQVDIGDVFMAGEVEFTCLGSAQSRGKPSSCCVQ</sequence>
<dbReference type="SMART" id="SM00240">
    <property type="entry name" value="FHA"/>
    <property type="match status" value="3"/>
</dbReference>
<name>F0WRU4_9STRA</name>
<dbReference type="CDD" id="cd00060">
    <property type="entry name" value="FHA"/>
    <property type="match status" value="3"/>
</dbReference>
<gene>
    <name evidence="4" type="primary">AlNc14C220G9089</name>
    <name evidence="4" type="ORF">ALNC14_102040</name>
</gene>
<dbReference type="InterPro" id="IPR018490">
    <property type="entry name" value="cNMP-bd_dom_sf"/>
</dbReference>
<evidence type="ECO:0000259" key="3">
    <source>
        <dbReference type="PROSITE" id="PS50042"/>
    </source>
</evidence>
<dbReference type="InterPro" id="IPR008984">
    <property type="entry name" value="SMAD_FHA_dom_sf"/>
</dbReference>